<reference evidence="14 15" key="1">
    <citation type="submission" date="2020-03" db="EMBL/GenBank/DDBJ databases">
        <authorList>
            <person name="Kim M.K."/>
        </authorList>
    </citation>
    <scope>NUCLEOTIDE SEQUENCE [LARGE SCALE GENOMIC DNA]</scope>
    <source>
        <strain evidence="14 15">BT328</strain>
    </source>
</reference>
<feature type="domain" description="TonB-dependent receptor plug" evidence="13">
    <location>
        <begin position="123"/>
        <end position="226"/>
    </location>
</feature>
<evidence type="ECO:0000313" key="15">
    <source>
        <dbReference type="Proteomes" id="UP000501802"/>
    </source>
</evidence>
<evidence type="ECO:0000256" key="3">
    <source>
        <dbReference type="ARBA" id="ARBA00022452"/>
    </source>
</evidence>
<dbReference type="AlphaFoldDB" id="A0A6G9AQ02"/>
<keyword evidence="4 10" id="KW-0812">Transmembrane</keyword>
<dbReference type="InterPro" id="IPR008969">
    <property type="entry name" value="CarboxyPept-like_regulatory"/>
</dbReference>
<keyword evidence="8 14" id="KW-0675">Receptor</keyword>
<dbReference type="Pfam" id="PF07715">
    <property type="entry name" value="Plug"/>
    <property type="match status" value="1"/>
</dbReference>
<evidence type="ECO:0000256" key="5">
    <source>
        <dbReference type="ARBA" id="ARBA00022729"/>
    </source>
</evidence>
<evidence type="ECO:0000256" key="1">
    <source>
        <dbReference type="ARBA" id="ARBA00004571"/>
    </source>
</evidence>
<dbReference type="EMBL" id="CP050063">
    <property type="protein sequence ID" value="QIP14293.1"/>
    <property type="molecule type" value="Genomic_DNA"/>
</dbReference>
<dbReference type="PANTHER" id="PTHR30069">
    <property type="entry name" value="TONB-DEPENDENT OUTER MEMBRANE RECEPTOR"/>
    <property type="match status" value="1"/>
</dbReference>
<organism evidence="14 15">
    <name type="scientific">Spirosoma aureum</name>
    <dbReference type="NCBI Taxonomy" id="2692134"/>
    <lineage>
        <taxon>Bacteria</taxon>
        <taxon>Pseudomonadati</taxon>
        <taxon>Bacteroidota</taxon>
        <taxon>Cytophagia</taxon>
        <taxon>Cytophagales</taxon>
        <taxon>Cytophagaceae</taxon>
        <taxon>Spirosoma</taxon>
    </lineage>
</organism>
<keyword evidence="3 10" id="KW-1134">Transmembrane beta strand</keyword>
<evidence type="ECO:0000256" key="2">
    <source>
        <dbReference type="ARBA" id="ARBA00022448"/>
    </source>
</evidence>
<dbReference type="GO" id="GO:0044718">
    <property type="term" value="P:siderophore transmembrane transport"/>
    <property type="evidence" value="ECO:0007669"/>
    <property type="project" value="TreeGrafter"/>
</dbReference>
<accession>A0A6G9AQ02</accession>
<dbReference type="PANTHER" id="PTHR30069:SF29">
    <property type="entry name" value="HEMOGLOBIN AND HEMOGLOBIN-HAPTOGLOBIN-BINDING PROTEIN 1-RELATED"/>
    <property type="match status" value="1"/>
</dbReference>
<dbReference type="InterPro" id="IPR012910">
    <property type="entry name" value="Plug_dom"/>
</dbReference>
<evidence type="ECO:0000259" key="12">
    <source>
        <dbReference type="Pfam" id="PF00593"/>
    </source>
</evidence>
<dbReference type="Gene3D" id="2.40.170.20">
    <property type="entry name" value="TonB-dependent receptor, beta-barrel domain"/>
    <property type="match status" value="1"/>
</dbReference>
<name>A0A6G9AQ02_9BACT</name>
<dbReference type="Gene3D" id="2.60.40.1120">
    <property type="entry name" value="Carboxypeptidase-like, regulatory domain"/>
    <property type="match status" value="1"/>
</dbReference>
<keyword evidence="5" id="KW-0732">Signal</keyword>
<feature type="domain" description="TonB-dependent receptor-like beta-barrel" evidence="12">
    <location>
        <begin position="260"/>
        <end position="722"/>
    </location>
</feature>
<dbReference type="PROSITE" id="PS52016">
    <property type="entry name" value="TONB_DEPENDENT_REC_3"/>
    <property type="match status" value="1"/>
</dbReference>
<sequence>MEKRIYVILFYLTLGFCNAQTLTGIIRDARTNRVLPGVTVQLLQTTKGAITNKQGYFIIYNVPRGSYLMRLRSVGYQLAEEPITMGARADVNTTIRLQASAVQLNQQTVTSIQRAETPDFNRPEVTTVVSNRDLRQQPPRTVSEALFGSTGVWIQKTDHAGGAPFIRGLTGQQTLLLVDGIRLNNAITRSGPNPYLNTIDPQSVGQIEVVRSSGSVAYGSDAIGGVVNVLTKIPQFSDQPRFQGSLFAKAMTQGMDYSSRAELGYGTRSFAFLGGFAYRSFGDLVAGKGLGRESPTGYNQISGDIKALFRLSNRYVATIAYQHGKLDNVPVYHQVRSEDYAYYRFNPQRRQLAYARLEGFYNRRFLGSVQLTASWQRLTEGRQSQMNGSFSANQERDQTTTTGLTLLAKANPNRFWQMQSGLEWYYDRVRSSGEAVNTQTGAVTTNRGLYPDRASMNSLAAFSLHTLSFNRLTLTGGGRYNMFWVQTTEPPLGKTIIRPSTLVGNLGISYAVMPMIRVVASIQSAFRVPNVNDLGARGMIDYRYEGINNTLQPERSLNKEIGLKIRTARFSATVLVYNNQLTNFISLVQTGMDSVQGYPVYLKQNIAEGVTQGIEAEVEGEIATNWLANAGVTYTYGQNSSANEPFRRIPPLNGRVRLTYQPQTNWWARAELLWAGAQTRLSQADLDDNRIAKGGTPAWQVINVNGGYRWQKITLSAEFQNLTNEAYRTHGSGIDGVGRSAWASLLISL</sequence>
<keyword evidence="9 10" id="KW-0998">Cell outer membrane</keyword>
<evidence type="ECO:0000256" key="9">
    <source>
        <dbReference type="ARBA" id="ARBA00023237"/>
    </source>
</evidence>
<keyword evidence="2 10" id="KW-0813">Transport</keyword>
<dbReference type="InterPro" id="IPR000531">
    <property type="entry name" value="Beta-barrel_TonB"/>
</dbReference>
<evidence type="ECO:0000256" key="6">
    <source>
        <dbReference type="ARBA" id="ARBA00023077"/>
    </source>
</evidence>
<comment type="subcellular location">
    <subcellularLocation>
        <location evidence="1 10">Cell outer membrane</location>
        <topology evidence="1 10">Multi-pass membrane protein</topology>
    </subcellularLocation>
</comment>
<keyword evidence="15" id="KW-1185">Reference proteome</keyword>
<dbReference type="InterPro" id="IPR036942">
    <property type="entry name" value="Beta-barrel_TonB_sf"/>
</dbReference>
<comment type="similarity">
    <text evidence="10 11">Belongs to the TonB-dependent receptor family.</text>
</comment>
<dbReference type="InterPro" id="IPR039426">
    <property type="entry name" value="TonB-dep_rcpt-like"/>
</dbReference>
<gene>
    <name evidence="14" type="ORF">G8759_17560</name>
</gene>
<evidence type="ECO:0000256" key="7">
    <source>
        <dbReference type="ARBA" id="ARBA00023136"/>
    </source>
</evidence>
<dbReference type="Pfam" id="PF13715">
    <property type="entry name" value="CarbopepD_reg_2"/>
    <property type="match status" value="1"/>
</dbReference>
<dbReference type="CDD" id="cd01347">
    <property type="entry name" value="ligand_gated_channel"/>
    <property type="match status" value="1"/>
</dbReference>
<protein>
    <submittedName>
        <fullName evidence="14">TonB-dependent receptor</fullName>
    </submittedName>
</protein>
<evidence type="ECO:0000256" key="11">
    <source>
        <dbReference type="RuleBase" id="RU003357"/>
    </source>
</evidence>
<evidence type="ECO:0000256" key="8">
    <source>
        <dbReference type="ARBA" id="ARBA00023170"/>
    </source>
</evidence>
<evidence type="ECO:0000313" key="14">
    <source>
        <dbReference type="EMBL" id="QIP14293.1"/>
    </source>
</evidence>
<dbReference type="Gene3D" id="2.170.130.10">
    <property type="entry name" value="TonB-dependent receptor, plug domain"/>
    <property type="match status" value="1"/>
</dbReference>
<evidence type="ECO:0000256" key="4">
    <source>
        <dbReference type="ARBA" id="ARBA00022692"/>
    </source>
</evidence>
<dbReference type="InterPro" id="IPR037066">
    <property type="entry name" value="Plug_dom_sf"/>
</dbReference>
<dbReference type="Proteomes" id="UP000501802">
    <property type="component" value="Chromosome"/>
</dbReference>
<dbReference type="SUPFAM" id="SSF49464">
    <property type="entry name" value="Carboxypeptidase regulatory domain-like"/>
    <property type="match status" value="1"/>
</dbReference>
<dbReference type="RefSeq" id="WP_167210183.1">
    <property type="nucleotide sequence ID" value="NZ_CP050063.1"/>
</dbReference>
<dbReference type="GO" id="GO:0009279">
    <property type="term" value="C:cell outer membrane"/>
    <property type="evidence" value="ECO:0007669"/>
    <property type="project" value="UniProtKB-SubCell"/>
</dbReference>
<evidence type="ECO:0000259" key="13">
    <source>
        <dbReference type="Pfam" id="PF07715"/>
    </source>
</evidence>
<dbReference type="SUPFAM" id="SSF56935">
    <property type="entry name" value="Porins"/>
    <property type="match status" value="1"/>
</dbReference>
<keyword evidence="7 10" id="KW-0472">Membrane</keyword>
<dbReference type="KEGG" id="spib:G8759_17560"/>
<evidence type="ECO:0000256" key="10">
    <source>
        <dbReference type="PROSITE-ProRule" id="PRU01360"/>
    </source>
</evidence>
<dbReference type="Pfam" id="PF00593">
    <property type="entry name" value="TonB_dep_Rec_b-barrel"/>
    <property type="match status" value="1"/>
</dbReference>
<keyword evidence="6 11" id="KW-0798">TonB box</keyword>
<dbReference type="GO" id="GO:0015344">
    <property type="term" value="F:siderophore uptake transmembrane transporter activity"/>
    <property type="evidence" value="ECO:0007669"/>
    <property type="project" value="TreeGrafter"/>
</dbReference>
<proteinExistence type="inferred from homology"/>